<dbReference type="InterPro" id="IPR015421">
    <property type="entry name" value="PyrdxlP-dep_Trfase_major"/>
</dbReference>
<dbReference type="SUPFAM" id="SSF53383">
    <property type="entry name" value="PLP-dependent transferases"/>
    <property type="match status" value="1"/>
</dbReference>
<keyword evidence="4" id="KW-1185">Reference proteome</keyword>
<dbReference type="InterPro" id="IPR015424">
    <property type="entry name" value="PyrdxlP-dep_Trfase"/>
</dbReference>
<evidence type="ECO:0000313" key="3">
    <source>
        <dbReference type="EMBL" id="TKA24856.1"/>
    </source>
</evidence>
<dbReference type="Pfam" id="PF00266">
    <property type="entry name" value="Aminotran_5"/>
    <property type="match status" value="1"/>
</dbReference>
<dbReference type="Gene3D" id="3.40.50.150">
    <property type="entry name" value="Vaccinia Virus protein VP39"/>
    <property type="match status" value="1"/>
</dbReference>
<dbReference type="Gene3D" id="3.40.640.10">
    <property type="entry name" value="Type I PLP-dependent aspartate aminotransferase-like (Major domain)"/>
    <property type="match status" value="1"/>
</dbReference>
<proteinExistence type="predicted"/>
<protein>
    <recommendedName>
        <fullName evidence="2">Aminotransferase class V domain-containing protein</fullName>
    </recommendedName>
</protein>
<evidence type="ECO:0000256" key="1">
    <source>
        <dbReference type="ARBA" id="ARBA00022898"/>
    </source>
</evidence>
<evidence type="ECO:0000313" key="4">
    <source>
        <dbReference type="Proteomes" id="UP000308549"/>
    </source>
</evidence>
<sequence>MSYGPGASYYTWLDYLPNLDLYYIEYDAACAQKWAANTTDATIFAGDQADTAFLQDFMQKAGTDFDVIIDDGGHQMQQQITSLQWLWRAVKPGGLYFCEDLQTSYWADYGGDPTNSGMKSTMMGMVKELVDDLNVGPGGHARKHEISGDMRFIDYMSTMECGKEVAKQFAFADGYRNLNHGSFGTYPIPIRTTLRRFQDEAEAKPDHYIRYANPVYLDAARSAIATHLHAPTPTCVFVPNATTGMNTVLRSLVFHPKDTIIYFATIYGACEKTISYIQETTPAQSHKITYTYPISDAKLCSLFETAVADVKAQGLNPKLAIYDTIVSMPGVRMPFEKLTALCKKHGILSCIDGAHGVGHIPLNLSRLDPDFFFSNCHKWLHVPRGCAVFYTPERNQHLIRSTLPTSWGFVPKSGEVAVSPLPVPEGKSAFVALFEYMATVDNSAYLCVPAALAWREKVTWGDLSGEEAVMGYGAWVVREGAKLVAEVLGTEVMENEDGTLGKCQLANVRLPLEFGELAGGDVAKAGRIAQWMFKVQGEEYGVVTPMLVYAEAWWVRLSGQIYLTLEDFEVAAKGLKEICERAKAGEWER</sequence>
<dbReference type="PANTHER" id="PTHR43092">
    <property type="entry name" value="L-CYSTEINE DESULFHYDRASE"/>
    <property type="match status" value="1"/>
</dbReference>
<comment type="caution">
    <text evidence="3">The sequence shown here is derived from an EMBL/GenBank/DDBJ whole genome shotgun (WGS) entry which is preliminary data.</text>
</comment>
<evidence type="ECO:0000259" key="2">
    <source>
        <dbReference type="Pfam" id="PF00266"/>
    </source>
</evidence>
<dbReference type="Proteomes" id="UP000308549">
    <property type="component" value="Unassembled WGS sequence"/>
</dbReference>
<dbReference type="EMBL" id="NAJL01000040">
    <property type="protein sequence ID" value="TKA24856.1"/>
    <property type="molecule type" value="Genomic_DNA"/>
</dbReference>
<dbReference type="InterPro" id="IPR000192">
    <property type="entry name" value="Aminotrans_V_dom"/>
</dbReference>
<accession>A0A4U0TSE9</accession>
<dbReference type="SUPFAM" id="SSF53335">
    <property type="entry name" value="S-adenosyl-L-methionine-dependent methyltransferases"/>
    <property type="match status" value="1"/>
</dbReference>
<dbReference type="AlphaFoldDB" id="A0A4U0TSE9"/>
<gene>
    <name evidence="3" type="ORF">B0A50_06585</name>
</gene>
<organism evidence="3 4">
    <name type="scientific">Salinomyces thailandicus</name>
    <dbReference type="NCBI Taxonomy" id="706561"/>
    <lineage>
        <taxon>Eukaryota</taxon>
        <taxon>Fungi</taxon>
        <taxon>Dikarya</taxon>
        <taxon>Ascomycota</taxon>
        <taxon>Pezizomycotina</taxon>
        <taxon>Dothideomycetes</taxon>
        <taxon>Dothideomycetidae</taxon>
        <taxon>Mycosphaerellales</taxon>
        <taxon>Teratosphaeriaceae</taxon>
        <taxon>Salinomyces</taxon>
    </lineage>
</organism>
<dbReference type="PANTHER" id="PTHR43092:SF2">
    <property type="entry name" value="HERCYNYLCYSTEINE SULFOXIDE LYASE"/>
    <property type="match status" value="1"/>
</dbReference>
<name>A0A4U0TSE9_9PEZI</name>
<reference evidence="3 4" key="1">
    <citation type="submission" date="2017-03" db="EMBL/GenBank/DDBJ databases">
        <title>Genomes of endolithic fungi from Antarctica.</title>
        <authorList>
            <person name="Coleine C."/>
            <person name="Masonjones S."/>
            <person name="Stajich J.E."/>
        </authorList>
    </citation>
    <scope>NUCLEOTIDE SEQUENCE [LARGE SCALE GENOMIC DNA]</scope>
    <source>
        <strain evidence="3 4">CCFEE 6315</strain>
    </source>
</reference>
<keyword evidence="1" id="KW-0663">Pyridoxal phosphate</keyword>
<dbReference type="InterPro" id="IPR029063">
    <property type="entry name" value="SAM-dependent_MTases_sf"/>
</dbReference>
<feature type="domain" description="Aminotransferase class V" evidence="2">
    <location>
        <begin position="218"/>
        <end position="397"/>
    </location>
</feature>
<dbReference type="OrthoDB" id="5978656at2759"/>